<evidence type="ECO:0000256" key="6">
    <source>
        <dbReference type="RuleBase" id="RU003423"/>
    </source>
</evidence>
<evidence type="ECO:0000256" key="2">
    <source>
        <dbReference type="ARBA" id="ARBA00007317"/>
    </source>
</evidence>
<dbReference type="Pfam" id="PF00364">
    <property type="entry name" value="Biotin_lipoyl"/>
    <property type="match status" value="1"/>
</dbReference>
<dbReference type="PROSITE" id="PS51826">
    <property type="entry name" value="PSBD"/>
    <property type="match status" value="2"/>
</dbReference>
<keyword evidence="3 6" id="KW-0808">Transferase</keyword>
<evidence type="ECO:0000256" key="5">
    <source>
        <dbReference type="ARBA" id="ARBA00023315"/>
    </source>
</evidence>
<dbReference type="PANTHER" id="PTHR43178:SF5">
    <property type="entry name" value="LIPOAMIDE ACYLTRANSFERASE COMPONENT OF BRANCHED-CHAIN ALPHA-KETO ACID DEHYDROGENASE COMPLEX, MITOCHONDRIAL"/>
    <property type="match status" value="1"/>
</dbReference>
<name>A0A9D1DLP0_9FIRM</name>
<dbReference type="CDD" id="cd06849">
    <property type="entry name" value="lipoyl_domain"/>
    <property type="match status" value="1"/>
</dbReference>
<reference evidence="10" key="2">
    <citation type="journal article" date="2021" name="PeerJ">
        <title>Extensive microbial diversity within the chicken gut microbiome revealed by metagenomics and culture.</title>
        <authorList>
            <person name="Gilroy R."/>
            <person name="Ravi A."/>
            <person name="Getino M."/>
            <person name="Pursley I."/>
            <person name="Horton D.L."/>
            <person name="Alikhan N.F."/>
            <person name="Baker D."/>
            <person name="Gharbi K."/>
            <person name="Hall N."/>
            <person name="Watson M."/>
            <person name="Adriaenssens E.M."/>
            <person name="Foster-Nyarko E."/>
            <person name="Jarju S."/>
            <person name="Secka A."/>
            <person name="Antonio M."/>
            <person name="Oren A."/>
            <person name="Chaudhuri R.R."/>
            <person name="La Ragione R."/>
            <person name="Hildebrand F."/>
            <person name="Pallen M.J."/>
        </authorList>
    </citation>
    <scope>NUCLEOTIDE SEQUENCE</scope>
    <source>
        <strain evidence="10">ChiGjej3B3-7149</strain>
    </source>
</reference>
<dbReference type="PROSITE" id="PS50968">
    <property type="entry name" value="BIOTINYL_LIPOYL"/>
    <property type="match status" value="1"/>
</dbReference>
<dbReference type="AlphaFoldDB" id="A0A9D1DLP0"/>
<evidence type="ECO:0000256" key="4">
    <source>
        <dbReference type="ARBA" id="ARBA00022823"/>
    </source>
</evidence>
<dbReference type="GO" id="GO:0031405">
    <property type="term" value="F:lipoic acid binding"/>
    <property type="evidence" value="ECO:0007669"/>
    <property type="project" value="TreeGrafter"/>
</dbReference>
<feature type="domain" description="Peripheral subunit-binding (PSBD)" evidence="9">
    <location>
        <begin position="118"/>
        <end position="155"/>
    </location>
</feature>
<evidence type="ECO:0000259" key="9">
    <source>
        <dbReference type="PROSITE" id="PS51826"/>
    </source>
</evidence>
<accession>A0A9D1DLP0</accession>
<dbReference type="InterPro" id="IPR004167">
    <property type="entry name" value="PSBD"/>
</dbReference>
<gene>
    <name evidence="10" type="ORF">IAD36_05995</name>
</gene>
<feature type="compositionally biased region" description="Low complexity" evidence="7">
    <location>
        <begin position="85"/>
        <end position="104"/>
    </location>
</feature>
<dbReference type="SUPFAM" id="SSF51230">
    <property type="entry name" value="Single hybrid motif"/>
    <property type="match status" value="1"/>
</dbReference>
<keyword evidence="4 6" id="KW-0450">Lipoyl</keyword>
<dbReference type="PANTHER" id="PTHR43178">
    <property type="entry name" value="DIHYDROLIPOAMIDE ACETYLTRANSFERASE COMPONENT OF PYRUVATE DEHYDROGENASE COMPLEX"/>
    <property type="match status" value="1"/>
</dbReference>
<comment type="cofactor">
    <cofactor evidence="1 6">
        <name>(R)-lipoate</name>
        <dbReference type="ChEBI" id="CHEBI:83088"/>
    </cofactor>
</comment>
<dbReference type="InterPro" id="IPR050743">
    <property type="entry name" value="2-oxoacid_DH_E2_comp"/>
</dbReference>
<feature type="region of interest" description="Disordered" evidence="7">
    <location>
        <begin position="85"/>
        <end position="122"/>
    </location>
</feature>
<dbReference type="Gene3D" id="2.40.50.100">
    <property type="match status" value="1"/>
</dbReference>
<dbReference type="InterPro" id="IPR023213">
    <property type="entry name" value="CAT-like_dom_sf"/>
</dbReference>
<proteinExistence type="inferred from homology"/>
<dbReference type="GO" id="GO:0005737">
    <property type="term" value="C:cytoplasm"/>
    <property type="evidence" value="ECO:0007669"/>
    <property type="project" value="TreeGrafter"/>
</dbReference>
<dbReference type="SUPFAM" id="SSF52777">
    <property type="entry name" value="CoA-dependent acyltransferases"/>
    <property type="match status" value="1"/>
</dbReference>
<dbReference type="InterPro" id="IPR036625">
    <property type="entry name" value="E3-bd_dom_sf"/>
</dbReference>
<evidence type="ECO:0000256" key="1">
    <source>
        <dbReference type="ARBA" id="ARBA00001938"/>
    </source>
</evidence>
<feature type="domain" description="Peripheral subunit-binding (PSBD)" evidence="9">
    <location>
        <begin position="168"/>
        <end position="203"/>
    </location>
</feature>
<reference evidence="10" key="1">
    <citation type="submission" date="2020-10" db="EMBL/GenBank/DDBJ databases">
        <authorList>
            <person name="Gilroy R."/>
        </authorList>
    </citation>
    <scope>NUCLEOTIDE SEQUENCE</scope>
    <source>
        <strain evidence="10">ChiGjej3B3-7149</strain>
    </source>
</reference>
<dbReference type="SUPFAM" id="SSF47005">
    <property type="entry name" value="Peripheral subunit-binding domain of 2-oxo acid dehydrogenase complex"/>
    <property type="match status" value="1"/>
</dbReference>
<evidence type="ECO:0000256" key="3">
    <source>
        <dbReference type="ARBA" id="ARBA00022679"/>
    </source>
</evidence>
<dbReference type="GO" id="GO:0016407">
    <property type="term" value="F:acetyltransferase activity"/>
    <property type="evidence" value="ECO:0007669"/>
    <property type="project" value="TreeGrafter"/>
</dbReference>
<dbReference type="InterPro" id="IPR011053">
    <property type="entry name" value="Single_hybrid_motif"/>
</dbReference>
<feature type="domain" description="Lipoyl-binding" evidence="8">
    <location>
        <begin position="2"/>
        <end position="77"/>
    </location>
</feature>
<comment type="caution">
    <text evidence="10">The sequence shown here is derived from an EMBL/GenBank/DDBJ whole genome shotgun (WGS) entry which is preliminary data.</text>
</comment>
<dbReference type="EMBL" id="DVHH01000149">
    <property type="protein sequence ID" value="HIR55126.1"/>
    <property type="molecule type" value="Genomic_DNA"/>
</dbReference>
<dbReference type="Pfam" id="PF00198">
    <property type="entry name" value="2-oxoacid_dh"/>
    <property type="match status" value="1"/>
</dbReference>
<dbReference type="InterPro" id="IPR001078">
    <property type="entry name" value="2-oxoacid_DH_actylTfrase"/>
</dbReference>
<dbReference type="EC" id="2.3.1.-" evidence="6"/>
<keyword evidence="5 6" id="KW-0012">Acyltransferase</keyword>
<sequence length="437" mass="45822">MAKLVVMPKLGLTMTEGAVSRWLKAEGEAVREGEPLFEVETDKLTNTIEATASGTLLKILAKEGETLPCLAGVAVIGEAGEDISPLLPGAPEAGPAPGPEAAAPKPAPAPKPPAGRVVASPAAKKLARELGVELAEVPGTGPGGRITEEDVKKFKAAPPPPPAEPGPKASPLAAKAAAELGLELKDVPHKGGRILAADILAAASRGPAPEAQPREETKPMTGMRRAIARNMHNSHMTSPTVSFNLGCDVSELAKFRQRLKAEDIKVSYTDILVKLTALALREFPLLNCSVDGDNIIYKNYVNIGVAVALDNGLVVPNVPDADMKSLREISAEVKELANLARTGGLPMDRLKGGTFTITNLGMYGIESFTPIINQPEVAILGVNTIEDKVVVVDGEICVRPILNLSLTADHRVVDGSVAAQFLQRLKKLIECPALALA</sequence>
<dbReference type="Gene3D" id="3.30.559.10">
    <property type="entry name" value="Chloramphenicol acetyltransferase-like domain"/>
    <property type="match status" value="1"/>
</dbReference>
<evidence type="ECO:0000259" key="8">
    <source>
        <dbReference type="PROSITE" id="PS50968"/>
    </source>
</evidence>
<dbReference type="InterPro" id="IPR000089">
    <property type="entry name" value="Biotin_lipoyl"/>
</dbReference>
<dbReference type="Gene3D" id="4.10.320.10">
    <property type="entry name" value="E3-binding domain"/>
    <property type="match status" value="2"/>
</dbReference>
<evidence type="ECO:0000313" key="11">
    <source>
        <dbReference type="Proteomes" id="UP000824238"/>
    </source>
</evidence>
<dbReference type="Proteomes" id="UP000824238">
    <property type="component" value="Unassembled WGS sequence"/>
</dbReference>
<dbReference type="FunFam" id="3.30.559.10:FF:000007">
    <property type="entry name" value="Dihydrolipoamide acetyltransferase component of pyruvate dehydrogenase complex"/>
    <property type="match status" value="1"/>
</dbReference>
<comment type="similarity">
    <text evidence="2 6">Belongs to the 2-oxoacid dehydrogenase family.</text>
</comment>
<evidence type="ECO:0000313" key="10">
    <source>
        <dbReference type="EMBL" id="HIR55126.1"/>
    </source>
</evidence>
<organism evidence="10 11">
    <name type="scientific">Candidatus Scatomorpha intestinigallinarum</name>
    <dbReference type="NCBI Taxonomy" id="2840923"/>
    <lineage>
        <taxon>Bacteria</taxon>
        <taxon>Bacillati</taxon>
        <taxon>Bacillota</taxon>
        <taxon>Clostridia</taxon>
        <taxon>Eubacteriales</taxon>
        <taxon>Candidatus Scatomorpha</taxon>
    </lineage>
</organism>
<dbReference type="Pfam" id="PF02817">
    <property type="entry name" value="E3_binding"/>
    <property type="match status" value="2"/>
</dbReference>
<protein>
    <recommendedName>
        <fullName evidence="6">Dihydrolipoamide acetyltransferase component of pyruvate dehydrogenase complex</fullName>
        <ecNumber evidence="6">2.3.1.-</ecNumber>
    </recommendedName>
</protein>
<evidence type="ECO:0000256" key="7">
    <source>
        <dbReference type="SAM" id="MobiDB-lite"/>
    </source>
</evidence>